<dbReference type="InterPro" id="IPR014746">
    <property type="entry name" value="Gln_synth/guanido_kin_cat_dom"/>
</dbReference>
<evidence type="ECO:0000313" key="7">
    <source>
        <dbReference type="Proteomes" id="UP000007431"/>
    </source>
</evidence>
<feature type="domain" description="GS catalytic" evidence="5">
    <location>
        <begin position="137"/>
        <end position="474"/>
    </location>
</feature>
<dbReference type="PANTHER" id="PTHR43785">
    <property type="entry name" value="GAMMA-GLUTAMYLPUTRESCINE SYNTHETASE"/>
    <property type="match status" value="1"/>
</dbReference>
<dbReference type="PROSITE" id="PS51987">
    <property type="entry name" value="GS_CATALYTIC"/>
    <property type="match status" value="1"/>
</dbReference>
<dbReference type="RefSeq" id="XP_003036625.1">
    <property type="nucleotide sequence ID" value="XM_003036579.1"/>
</dbReference>
<dbReference type="KEGG" id="scm:SCHCO_02622440"/>
<dbReference type="SUPFAM" id="SSF54368">
    <property type="entry name" value="Glutamine synthetase, N-terminal domain"/>
    <property type="match status" value="1"/>
</dbReference>
<dbReference type="InterPro" id="IPR008146">
    <property type="entry name" value="Gln_synth_cat_dom"/>
</dbReference>
<dbReference type="GeneID" id="9587972"/>
<dbReference type="EMBL" id="GL377302">
    <property type="protein sequence ID" value="EFJ01723.1"/>
    <property type="molecule type" value="Genomic_DNA"/>
</dbReference>
<dbReference type="Proteomes" id="UP000007431">
    <property type="component" value="Unassembled WGS sequence"/>
</dbReference>
<sequence length="474" mass="51522">MATKDFSHGVQYTPTNVADVGLGTLKVEELKEKGISYVRVQWVDFTNIVRMRVVPLAYFLKVLESKRPGFGVAKATFGLVHLNMAPGTPAAGEYLLVPDLSTIRLCPYAPGHVSVLSWIEEKAPPPGSDSVELDLCPRTILKRVLEGAKESEAEFLVGVEHEFVLLKSVDPVEPINYGDWTTTGGLPSGSVEATVLQEIADSVQASGIELQLYHVEAAPGQFEVVTGPLPPLEAADAVVHTREIITQTAAKHGLRATFTPRPFMTSAGSAAHIHISVHSPKDQQKVIGQLSPYESSFLAGVLAHLPAIPALTLPTPASYKRMFDGAWSGGTYVSWGTENRECPIRLANADSLTSRRFELRCSDATANPHLALAAIVAAGLSGLKGMQPLTLKNVESPLTPATMDEEQRKAYGITQRLPLDIAQARQKLQNDELFVKLFGTDFLEKYLSVNNMLGDILTQDKDEAKALTRLVKFY</sequence>
<keyword evidence="7" id="KW-1185">Reference proteome</keyword>
<dbReference type="Gene3D" id="3.10.20.70">
    <property type="entry name" value="Glutamine synthetase, N-terminal domain"/>
    <property type="match status" value="1"/>
</dbReference>
<protein>
    <recommendedName>
        <fullName evidence="1">Glutamine synthetase</fullName>
    </recommendedName>
</protein>
<keyword evidence="2" id="KW-0436">Ligase</keyword>
<dbReference type="GO" id="GO:0004356">
    <property type="term" value="F:glutamine synthetase activity"/>
    <property type="evidence" value="ECO:0007669"/>
    <property type="project" value="InterPro"/>
</dbReference>
<evidence type="ECO:0000256" key="2">
    <source>
        <dbReference type="ARBA" id="ARBA00022598"/>
    </source>
</evidence>
<dbReference type="InParanoid" id="D8PQL9"/>
<organism evidence="7">
    <name type="scientific">Schizophyllum commune (strain H4-8 / FGSC 9210)</name>
    <name type="common">Split gill fungus</name>
    <dbReference type="NCBI Taxonomy" id="578458"/>
    <lineage>
        <taxon>Eukaryota</taxon>
        <taxon>Fungi</taxon>
        <taxon>Dikarya</taxon>
        <taxon>Basidiomycota</taxon>
        <taxon>Agaricomycotina</taxon>
        <taxon>Agaricomycetes</taxon>
        <taxon>Agaricomycetidae</taxon>
        <taxon>Agaricales</taxon>
        <taxon>Schizophyllaceae</taxon>
        <taxon>Schizophyllum</taxon>
    </lineage>
</organism>
<dbReference type="Pfam" id="PF00120">
    <property type="entry name" value="Gln-synt_C"/>
    <property type="match status" value="1"/>
</dbReference>
<dbReference type="eggNOG" id="KOG0683">
    <property type="taxonomic scope" value="Eukaryota"/>
</dbReference>
<dbReference type="SMART" id="SM01230">
    <property type="entry name" value="Gln-synt_C"/>
    <property type="match status" value="1"/>
</dbReference>
<accession>D8PQL9</accession>
<evidence type="ECO:0000256" key="4">
    <source>
        <dbReference type="RuleBase" id="RU000384"/>
    </source>
</evidence>
<dbReference type="SUPFAM" id="SSF55931">
    <property type="entry name" value="Glutamine synthetase/guanido kinase"/>
    <property type="match status" value="1"/>
</dbReference>
<reference evidence="6 7" key="1">
    <citation type="journal article" date="2010" name="Nat. Biotechnol.">
        <title>Genome sequence of the model mushroom Schizophyllum commune.</title>
        <authorList>
            <person name="Ohm R.A."/>
            <person name="de Jong J.F."/>
            <person name="Lugones L.G."/>
            <person name="Aerts A."/>
            <person name="Kothe E."/>
            <person name="Stajich J.E."/>
            <person name="de Vries R.P."/>
            <person name="Record E."/>
            <person name="Levasseur A."/>
            <person name="Baker S.E."/>
            <person name="Bartholomew K.A."/>
            <person name="Coutinho P.M."/>
            <person name="Erdmann S."/>
            <person name="Fowler T.J."/>
            <person name="Gathman A.C."/>
            <person name="Lombard V."/>
            <person name="Henrissat B."/>
            <person name="Knabe N."/>
            <person name="Kuees U."/>
            <person name="Lilly W.W."/>
            <person name="Lindquist E."/>
            <person name="Lucas S."/>
            <person name="Magnuson J.K."/>
            <person name="Piumi F."/>
            <person name="Raudaskoski M."/>
            <person name="Salamov A."/>
            <person name="Schmutz J."/>
            <person name="Schwarze F.W.M.R."/>
            <person name="vanKuyk P.A."/>
            <person name="Horton J.S."/>
            <person name="Grigoriev I.V."/>
            <person name="Woesten H.A.B."/>
        </authorList>
    </citation>
    <scope>NUCLEOTIDE SEQUENCE [LARGE SCALE GENOMIC DNA]</scope>
    <source>
        <strain evidence="7">H4-8 / FGSC 9210</strain>
    </source>
</reference>
<evidence type="ECO:0000256" key="3">
    <source>
        <dbReference type="PROSITE-ProRule" id="PRU01331"/>
    </source>
</evidence>
<dbReference type="VEuPathDB" id="FungiDB:SCHCODRAFT_02622440"/>
<dbReference type="GO" id="GO:0006542">
    <property type="term" value="P:glutamine biosynthetic process"/>
    <property type="evidence" value="ECO:0007669"/>
    <property type="project" value="InterPro"/>
</dbReference>
<gene>
    <name evidence="6" type="ORF">SCHCODRAFT_71979</name>
</gene>
<proteinExistence type="inferred from homology"/>
<comment type="similarity">
    <text evidence="3 4">Belongs to the glutamine synthetase family.</text>
</comment>
<evidence type="ECO:0000259" key="5">
    <source>
        <dbReference type="PROSITE" id="PS51987"/>
    </source>
</evidence>
<dbReference type="HOGENOM" id="CLU_017290_6_1_1"/>
<evidence type="ECO:0000313" key="6">
    <source>
        <dbReference type="EMBL" id="EFJ01723.1"/>
    </source>
</evidence>
<dbReference type="OMA" id="QRCEDPD"/>
<dbReference type="STRING" id="578458.D8PQL9"/>
<dbReference type="Gene3D" id="3.30.590.10">
    <property type="entry name" value="Glutamine synthetase/guanido kinase, catalytic domain"/>
    <property type="match status" value="1"/>
</dbReference>
<dbReference type="AlphaFoldDB" id="D8PQL9"/>
<dbReference type="InterPro" id="IPR036651">
    <property type="entry name" value="Gln_synt_N_sf"/>
</dbReference>
<dbReference type="PANTHER" id="PTHR43785:SF2">
    <property type="entry name" value="TYPE-1 GLUTAMINE SYNTHETASE 1"/>
    <property type="match status" value="1"/>
</dbReference>
<dbReference type="OrthoDB" id="3364440at2759"/>
<name>D8PQL9_SCHCM</name>
<evidence type="ECO:0000256" key="1">
    <source>
        <dbReference type="ARBA" id="ARBA00021364"/>
    </source>
</evidence>